<gene>
    <name evidence="2" type="ORF">HNR40_006838</name>
</gene>
<dbReference type="EMBL" id="JACHIN010000010">
    <property type="protein sequence ID" value="MBB5081343.1"/>
    <property type="molecule type" value="Genomic_DNA"/>
</dbReference>
<sequence length="95" mass="11027">MTDPESLDRQTRVAVAALAHRIRERDHQDDPTDADIFALEYLHALRGQGWRPTNARRPEPWTTDHRPPGTETARRGAELARDLLRRPTNDHQEQE</sequence>
<dbReference type="Proteomes" id="UP000568380">
    <property type="component" value="Unassembled WGS sequence"/>
</dbReference>
<reference evidence="2 3" key="1">
    <citation type="submission" date="2020-08" db="EMBL/GenBank/DDBJ databases">
        <title>Genomic Encyclopedia of Type Strains, Phase IV (KMG-IV): sequencing the most valuable type-strain genomes for metagenomic binning, comparative biology and taxonomic classification.</title>
        <authorList>
            <person name="Goeker M."/>
        </authorList>
    </citation>
    <scope>NUCLEOTIDE SEQUENCE [LARGE SCALE GENOMIC DNA]</scope>
    <source>
        <strain evidence="2 3">DSM 45385</strain>
    </source>
</reference>
<accession>A0A7W8A872</accession>
<evidence type="ECO:0000256" key="1">
    <source>
        <dbReference type="SAM" id="MobiDB-lite"/>
    </source>
</evidence>
<evidence type="ECO:0000313" key="2">
    <source>
        <dbReference type="EMBL" id="MBB5081343.1"/>
    </source>
</evidence>
<proteinExistence type="predicted"/>
<protein>
    <submittedName>
        <fullName evidence="2">Uncharacterized protein</fullName>
    </submittedName>
</protein>
<dbReference type="RefSeq" id="WP_184968619.1">
    <property type="nucleotide sequence ID" value="NZ_JACHIN010000010.1"/>
</dbReference>
<organism evidence="2 3">
    <name type="scientific">Nonomuraea endophytica</name>
    <dbReference type="NCBI Taxonomy" id="714136"/>
    <lineage>
        <taxon>Bacteria</taxon>
        <taxon>Bacillati</taxon>
        <taxon>Actinomycetota</taxon>
        <taxon>Actinomycetes</taxon>
        <taxon>Streptosporangiales</taxon>
        <taxon>Streptosporangiaceae</taxon>
        <taxon>Nonomuraea</taxon>
    </lineage>
</organism>
<name>A0A7W8A872_9ACTN</name>
<evidence type="ECO:0000313" key="3">
    <source>
        <dbReference type="Proteomes" id="UP000568380"/>
    </source>
</evidence>
<feature type="region of interest" description="Disordered" evidence="1">
    <location>
        <begin position="49"/>
        <end position="95"/>
    </location>
</feature>
<keyword evidence="3" id="KW-1185">Reference proteome</keyword>
<dbReference type="AlphaFoldDB" id="A0A7W8A872"/>
<comment type="caution">
    <text evidence="2">The sequence shown here is derived from an EMBL/GenBank/DDBJ whole genome shotgun (WGS) entry which is preliminary data.</text>
</comment>
<feature type="compositionally biased region" description="Basic and acidic residues" evidence="1">
    <location>
        <begin position="56"/>
        <end position="95"/>
    </location>
</feature>